<evidence type="ECO:0000313" key="13">
    <source>
        <dbReference type="EMBL" id="TXI34956.1"/>
    </source>
</evidence>
<keyword evidence="7 11" id="KW-0067">ATP-binding</keyword>
<dbReference type="GO" id="GO:0006420">
    <property type="term" value="P:arginyl-tRNA aminoacylation"/>
    <property type="evidence" value="ECO:0007669"/>
    <property type="project" value="InterPro"/>
</dbReference>
<comment type="caution">
    <text evidence="13">The sequence shown here is derived from an EMBL/GenBank/DDBJ whole genome shotgun (WGS) entry which is preliminary data.</text>
</comment>
<dbReference type="EC" id="6.1.1.14" evidence="11"/>
<dbReference type="Pfam" id="PF02092">
    <property type="entry name" value="tRNA_synt_2f"/>
    <property type="match status" value="1"/>
</dbReference>
<evidence type="ECO:0000256" key="2">
    <source>
        <dbReference type="ARBA" id="ARBA00008226"/>
    </source>
</evidence>
<evidence type="ECO:0000313" key="14">
    <source>
        <dbReference type="Proteomes" id="UP000321110"/>
    </source>
</evidence>
<dbReference type="GO" id="GO:0005829">
    <property type="term" value="C:cytosol"/>
    <property type="evidence" value="ECO:0007669"/>
    <property type="project" value="TreeGrafter"/>
</dbReference>
<dbReference type="Pfam" id="PF05746">
    <property type="entry name" value="DALR_1"/>
    <property type="match status" value="1"/>
</dbReference>
<evidence type="ECO:0000256" key="3">
    <source>
        <dbReference type="ARBA" id="ARBA00011209"/>
    </source>
</evidence>
<dbReference type="AlphaFoldDB" id="A0A5C7WBU5"/>
<evidence type="ECO:0000256" key="4">
    <source>
        <dbReference type="ARBA" id="ARBA00022490"/>
    </source>
</evidence>
<feature type="domain" description="DALR anticodon binding" evidence="12">
    <location>
        <begin position="590"/>
        <end position="693"/>
    </location>
</feature>
<name>A0A5C7WBU5_AQUAC</name>
<evidence type="ECO:0000256" key="8">
    <source>
        <dbReference type="ARBA" id="ARBA00022917"/>
    </source>
</evidence>
<dbReference type="InterPro" id="IPR006194">
    <property type="entry name" value="Gly-tRNA-synth_heterodimer"/>
</dbReference>
<evidence type="ECO:0000256" key="9">
    <source>
        <dbReference type="ARBA" id="ARBA00023146"/>
    </source>
</evidence>
<keyword evidence="6 11" id="KW-0547">Nucleotide-binding</keyword>
<evidence type="ECO:0000256" key="11">
    <source>
        <dbReference type="HAMAP-Rule" id="MF_00255"/>
    </source>
</evidence>
<dbReference type="GO" id="GO:0004820">
    <property type="term" value="F:glycine-tRNA ligase activity"/>
    <property type="evidence" value="ECO:0007669"/>
    <property type="project" value="UniProtKB-UniRule"/>
</dbReference>
<dbReference type="HAMAP" id="MF_00255">
    <property type="entry name" value="Gly_tRNA_synth_beta"/>
    <property type="match status" value="1"/>
</dbReference>
<evidence type="ECO:0000256" key="7">
    <source>
        <dbReference type="ARBA" id="ARBA00022840"/>
    </source>
</evidence>
<dbReference type="PRINTS" id="PR01045">
    <property type="entry name" value="TRNASYNTHGB"/>
</dbReference>
<dbReference type="InterPro" id="IPR015944">
    <property type="entry name" value="Gly-tRNA-synth_bsu"/>
</dbReference>
<dbReference type="SMART" id="SM00836">
    <property type="entry name" value="DALR_1"/>
    <property type="match status" value="1"/>
</dbReference>
<dbReference type="GO" id="GO:0005524">
    <property type="term" value="F:ATP binding"/>
    <property type="evidence" value="ECO:0007669"/>
    <property type="project" value="UniProtKB-UniRule"/>
</dbReference>
<keyword evidence="8 11" id="KW-0648">Protein biosynthesis</keyword>
<comment type="subcellular location">
    <subcellularLocation>
        <location evidence="1 11">Cytoplasm</location>
    </subcellularLocation>
</comment>
<dbReference type="SUPFAM" id="SSF109604">
    <property type="entry name" value="HD-domain/PDEase-like"/>
    <property type="match status" value="1"/>
</dbReference>
<keyword evidence="9 11" id="KW-0030">Aminoacyl-tRNA synthetase</keyword>
<organism evidence="13 14">
    <name type="scientific">Aquipseudomonas alcaligenes</name>
    <name type="common">Pseudomonas alcaligenes</name>
    <dbReference type="NCBI Taxonomy" id="43263"/>
    <lineage>
        <taxon>Bacteria</taxon>
        <taxon>Pseudomonadati</taxon>
        <taxon>Pseudomonadota</taxon>
        <taxon>Gammaproteobacteria</taxon>
        <taxon>Pseudomonadales</taxon>
        <taxon>Pseudomonadaceae</taxon>
        <taxon>Aquipseudomonas</taxon>
    </lineage>
</organism>
<comment type="similarity">
    <text evidence="2 11">Belongs to the class-II aminoacyl-tRNA synthetase family.</text>
</comment>
<evidence type="ECO:0000259" key="12">
    <source>
        <dbReference type="SMART" id="SM00836"/>
    </source>
</evidence>
<comment type="catalytic activity">
    <reaction evidence="10 11">
        <text>tRNA(Gly) + glycine + ATP = glycyl-tRNA(Gly) + AMP + diphosphate</text>
        <dbReference type="Rhea" id="RHEA:16013"/>
        <dbReference type="Rhea" id="RHEA-COMP:9664"/>
        <dbReference type="Rhea" id="RHEA-COMP:9683"/>
        <dbReference type="ChEBI" id="CHEBI:30616"/>
        <dbReference type="ChEBI" id="CHEBI:33019"/>
        <dbReference type="ChEBI" id="CHEBI:57305"/>
        <dbReference type="ChEBI" id="CHEBI:78442"/>
        <dbReference type="ChEBI" id="CHEBI:78522"/>
        <dbReference type="ChEBI" id="CHEBI:456215"/>
        <dbReference type="EC" id="6.1.1.14"/>
    </reaction>
</comment>
<reference evidence="13 14" key="1">
    <citation type="submission" date="2018-09" db="EMBL/GenBank/DDBJ databases">
        <title>Metagenome Assembled Genomes from an Advanced Water Purification Facility.</title>
        <authorList>
            <person name="Stamps B.W."/>
            <person name="Spear J.R."/>
        </authorList>
    </citation>
    <scope>NUCLEOTIDE SEQUENCE [LARGE SCALE GENOMIC DNA]</scope>
    <source>
        <strain evidence="13">Bin_52_1</strain>
    </source>
</reference>
<evidence type="ECO:0000256" key="1">
    <source>
        <dbReference type="ARBA" id="ARBA00004496"/>
    </source>
</evidence>
<dbReference type="Proteomes" id="UP000321110">
    <property type="component" value="Unassembled WGS sequence"/>
</dbReference>
<evidence type="ECO:0000256" key="10">
    <source>
        <dbReference type="ARBA" id="ARBA00047937"/>
    </source>
</evidence>
<dbReference type="PANTHER" id="PTHR30075:SF2">
    <property type="entry name" value="GLYCINE--TRNA LIGASE, CHLOROPLASTIC_MITOCHONDRIAL 2"/>
    <property type="match status" value="1"/>
</dbReference>
<accession>A0A5C7WBU5</accession>
<dbReference type="PROSITE" id="PS50861">
    <property type="entry name" value="AA_TRNA_LIGASE_II_GLYAB"/>
    <property type="match status" value="1"/>
</dbReference>
<dbReference type="PANTHER" id="PTHR30075">
    <property type="entry name" value="GLYCYL-TRNA SYNTHETASE"/>
    <property type="match status" value="1"/>
</dbReference>
<keyword evidence="4 11" id="KW-0963">Cytoplasm</keyword>
<dbReference type="NCBIfam" id="TIGR00211">
    <property type="entry name" value="glyS"/>
    <property type="match status" value="1"/>
</dbReference>
<protein>
    <recommendedName>
        <fullName evidence="11">Glycine--tRNA ligase beta subunit</fullName>
        <ecNumber evidence="11">6.1.1.14</ecNumber>
    </recommendedName>
    <alternativeName>
        <fullName evidence="11">Glycyl-tRNA synthetase beta subunit</fullName>
        <shortName evidence="11">GlyRS</shortName>
    </alternativeName>
</protein>
<dbReference type="EMBL" id="SSFO01000050">
    <property type="protein sequence ID" value="TXI34956.1"/>
    <property type="molecule type" value="Genomic_DNA"/>
</dbReference>
<dbReference type="InterPro" id="IPR008909">
    <property type="entry name" value="DALR_anticod-bd"/>
</dbReference>
<evidence type="ECO:0000256" key="5">
    <source>
        <dbReference type="ARBA" id="ARBA00022598"/>
    </source>
</evidence>
<gene>
    <name evidence="11" type="primary">glyS</name>
    <name evidence="13" type="ORF">E6Q69_02630</name>
</gene>
<keyword evidence="5 11" id="KW-0436">Ligase</keyword>
<dbReference type="GO" id="GO:0004814">
    <property type="term" value="F:arginine-tRNA ligase activity"/>
    <property type="evidence" value="ECO:0007669"/>
    <property type="project" value="InterPro"/>
</dbReference>
<comment type="subunit">
    <text evidence="3 11">Tetramer of two alpha and two beta subunits.</text>
</comment>
<proteinExistence type="inferred from homology"/>
<dbReference type="GO" id="GO:0006426">
    <property type="term" value="P:glycyl-tRNA aminoacylation"/>
    <property type="evidence" value="ECO:0007669"/>
    <property type="project" value="UniProtKB-UniRule"/>
</dbReference>
<evidence type="ECO:0000256" key="6">
    <source>
        <dbReference type="ARBA" id="ARBA00022741"/>
    </source>
</evidence>
<sequence length="694" mass="75244">MSAHDFLVELGTEELPPKALKSLGEAFLAGVEKGLKAAGLGYQSARYYAAPRRLAVLVEALASQQPDRTVNLDGPPVQAAFDKDGNPTQAALGFAKKCGVELSQIDQSGPKLKFSQSIAGQSTVSLLPGIVEASLNELPIPKRMRWAARKEEFVRPTQWLVMLFGQHVVDCEILAQKAGRMSRGHRFHANYEVAIESPASYSHDLRGAFVVADFAKRREQIAKRVEELAKAENGTAIVPPALLDEVTALVEWPVPLVCSFEERFLEVPQEALITTMQDNQKYFCLVDGNGKLLPRFITVANIESKDPAQIVAGNEKVVRPRLTDAEFFFKQDKRQPLEQRNQRLANVVFQAQLGSVFDKAERVSKLAAFIAERIGGDASRAARAGILSKCDLASEMVGEFPEMQGIAGYYYAKHDGEPEDVAQALNEQYMPRGAGAELPQTLTGAAVAVADKLDTLVGIFGIGMLPTGSKDPYALRRAALGVLRILIEKQLDLDLVETVRFAIDNNEQLGFAMAENPKLLSGAELATQVLDFIFDRLRARYEDEGVDVAVYQAVRALSPAAPLDFDQRVQAVQAFRQLPEAAALAAANKRVSNILAKAEGQLPAAVDAKLLEDGAEQTLAQAVAAAAQAVAPMAAARCYREALAQLASLREPVDAYFDAVMVNAEDAAVRANRLALLNQLRGLFLGVADISLLG</sequence>